<organism evidence="2 3">
    <name type="scientific">Cryptolaemus montrouzieri</name>
    <dbReference type="NCBI Taxonomy" id="559131"/>
    <lineage>
        <taxon>Eukaryota</taxon>
        <taxon>Metazoa</taxon>
        <taxon>Ecdysozoa</taxon>
        <taxon>Arthropoda</taxon>
        <taxon>Hexapoda</taxon>
        <taxon>Insecta</taxon>
        <taxon>Pterygota</taxon>
        <taxon>Neoptera</taxon>
        <taxon>Endopterygota</taxon>
        <taxon>Coleoptera</taxon>
        <taxon>Polyphaga</taxon>
        <taxon>Cucujiformia</taxon>
        <taxon>Coccinelloidea</taxon>
        <taxon>Coccinellidae</taxon>
        <taxon>Scymninae</taxon>
        <taxon>Scymnini</taxon>
        <taxon>Cryptolaemus</taxon>
    </lineage>
</organism>
<feature type="compositionally biased region" description="Low complexity" evidence="1">
    <location>
        <begin position="111"/>
        <end position="120"/>
    </location>
</feature>
<accession>A0ABD2NNP2</accession>
<reference evidence="2 3" key="1">
    <citation type="journal article" date="2021" name="BMC Biol.">
        <title>Horizontally acquired antibacterial genes associated with adaptive radiation of ladybird beetles.</title>
        <authorList>
            <person name="Li H.S."/>
            <person name="Tang X.F."/>
            <person name="Huang Y.H."/>
            <person name="Xu Z.Y."/>
            <person name="Chen M.L."/>
            <person name="Du X.Y."/>
            <person name="Qiu B.Y."/>
            <person name="Chen P.T."/>
            <person name="Zhang W."/>
            <person name="Slipinski A."/>
            <person name="Escalona H.E."/>
            <person name="Waterhouse R.M."/>
            <person name="Zwick A."/>
            <person name="Pang H."/>
        </authorList>
    </citation>
    <scope>NUCLEOTIDE SEQUENCE [LARGE SCALE GENOMIC DNA]</scope>
    <source>
        <strain evidence="2">SYSU2018</strain>
    </source>
</reference>
<protein>
    <submittedName>
        <fullName evidence="2">Uncharacterized protein</fullName>
    </submittedName>
</protein>
<sequence length="162" mass="18949">MLKREQASFWSILRPSVESQEELKHISKTGLIFSFLEPMLLEISFKEKYAQTLPTFHADDKQQEFSTTDICKCPLEYRELLLQESEQPFYYSDDEEIDGRIISNNKISTVSKQSESFSSSGKHEIPTKKTTKVKASISLIREWSRKKCLNKEWTKQDSDKQN</sequence>
<dbReference type="AlphaFoldDB" id="A0ABD2NNP2"/>
<evidence type="ECO:0000313" key="3">
    <source>
        <dbReference type="Proteomes" id="UP001516400"/>
    </source>
</evidence>
<name>A0ABD2NNP2_9CUCU</name>
<gene>
    <name evidence="2" type="ORF">HHI36_017727</name>
</gene>
<feature type="region of interest" description="Disordered" evidence="1">
    <location>
        <begin position="111"/>
        <end position="130"/>
    </location>
</feature>
<evidence type="ECO:0000256" key="1">
    <source>
        <dbReference type="SAM" id="MobiDB-lite"/>
    </source>
</evidence>
<comment type="caution">
    <text evidence="2">The sequence shown here is derived from an EMBL/GenBank/DDBJ whole genome shotgun (WGS) entry which is preliminary data.</text>
</comment>
<evidence type="ECO:0000313" key="2">
    <source>
        <dbReference type="EMBL" id="KAL3280230.1"/>
    </source>
</evidence>
<proteinExistence type="predicted"/>
<keyword evidence="3" id="KW-1185">Reference proteome</keyword>
<dbReference type="Proteomes" id="UP001516400">
    <property type="component" value="Unassembled WGS sequence"/>
</dbReference>
<dbReference type="EMBL" id="JABFTP020000124">
    <property type="protein sequence ID" value="KAL3280230.1"/>
    <property type="molecule type" value="Genomic_DNA"/>
</dbReference>